<feature type="repeat" description="Solcar" evidence="10">
    <location>
        <begin position="199"/>
        <end position="284"/>
    </location>
</feature>
<proteinExistence type="inferred from homology"/>
<dbReference type="GO" id="GO:0006843">
    <property type="term" value="P:mitochondrial citrate transmembrane transport"/>
    <property type="evidence" value="ECO:0007669"/>
    <property type="project" value="TreeGrafter"/>
</dbReference>
<dbReference type="FunFam" id="1.50.40.10:FF:000064">
    <property type="entry name" value="Mitochondrial tricarboxylate transporter (Ctp)"/>
    <property type="match status" value="1"/>
</dbReference>
<sequence>MSMSTAAKKDKPSALRSILAGATAGAIEIGVTYPAEFAKVRTQLNKRLPDGQKLPWPPFGRQWYTGCTTNIAGNSFKAAVRFLAFDTFKNALSDENGNISGPRTVLAGFGAGISESVLAVTPSESVKVKLIDDKKRPNPRMGGLIHGTGVIIREQGIKALFNGLIPTTVRQASSSAVRFGSYMTMKQMAQSYVPPGEKLSSPATFGIGAMAGTITVYVTMPIDVVKSRMQSLHANQYRNSIDCFYKIATEEGVRALWSGALPRLARLMMSGGIVFTLYEKSIEFFDWVDPAKKYI</sequence>
<dbReference type="SUPFAM" id="SSF103506">
    <property type="entry name" value="Mitochondrial carrier"/>
    <property type="match status" value="1"/>
</dbReference>
<evidence type="ECO:0000256" key="5">
    <source>
        <dbReference type="ARBA" id="ARBA00022737"/>
    </source>
</evidence>
<accession>A0AAV9UQT5</accession>
<comment type="subcellular location">
    <subcellularLocation>
        <location evidence="1">Mitochondrion inner membrane</location>
        <topology evidence="1">Multi-pass membrane protein</topology>
    </subcellularLocation>
</comment>
<keyword evidence="9 10" id="KW-0472">Membrane</keyword>
<evidence type="ECO:0000256" key="7">
    <source>
        <dbReference type="ARBA" id="ARBA00022989"/>
    </source>
</evidence>
<feature type="repeat" description="Solcar" evidence="10">
    <location>
        <begin position="102"/>
        <end position="188"/>
    </location>
</feature>
<dbReference type="GO" id="GO:0005743">
    <property type="term" value="C:mitochondrial inner membrane"/>
    <property type="evidence" value="ECO:0007669"/>
    <property type="project" value="UniProtKB-SubCell"/>
</dbReference>
<dbReference type="PROSITE" id="PS50920">
    <property type="entry name" value="SOLCAR"/>
    <property type="match status" value="3"/>
</dbReference>
<dbReference type="PANTHER" id="PTHR45788">
    <property type="entry name" value="SUCCINATE/FUMARATE MITOCHONDRIAL TRANSPORTER-RELATED"/>
    <property type="match status" value="1"/>
</dbReference>
<comment type="similarity">
    <text evidence="2 11">Belongs to the mitochondrial carrier (TC 2.A.29) family.</text>
</comment>
<dbReference type="EMBL" id="JAVHNQ010000005">
    <property type="protein sequence ID" value="KAK6347006.1"/>
    <property type="molecule type" value="Genomic_DNA"/>
</dbReference>
<evidence type="ECO:0000256" key="8">
    <source>
        <dbReference type="ARBA" id="ARBA00023128"/>
    </source>
</evidence>
<evidence type="ECO:0000256" key="3">
    <source>
        <dbReference type="ARBA" id="ARBA00022448"/>
    </source>
</evidence>
<evidence type="ECO:0000313" key="13">
    <source>
        <dbReference type="Proteomes" id="UP001375240"/>
    </source>
</evidence>
<protein>
    <submittedName>
        <fullName evidence="12">Uncharacterized protein</fullName>
    </submittedName>
</protein>
<evidence type="ECO:0000256" key="10">
    <source>
        <dbReference type="PROSITE-ProRule" id="PRU00282"/>
    </source>
</evidence>
<evidence type="ECO:0000256" key="2">
    <source>
        <dbReference type="ARBA" id="ARBA00006375"/>
    </source>
</evidence>
<reference evidence="12 13" key="1">
    <citation type="submission" date="2019-10" db="EMBL/GenBank/DDBJ databases">
        <authorList>
            <person name="Palmer J.M."/>
        </authorList>
    </citation>
    <scope>NUCLEOTIDE SEQUENCE [LARGE SCALE GENOMIC DNA]</scope>
    <source>
        <strain evidence="12 13">TWF696</strain>
    </source>
</reference>
<dbReference type="Gene3D" id="1.50.40.10">
    <property type="entry name" value="Mitochondrial carrier domain"/>
    <property type="match status" value="2"/>
</dbReference>
<keyword evidence="5" id="KW-0677">Repeat</keyword>
<name>A0AAV9UQT5_9PEZI</name>
<dbReference type="AlphaFoldDB" id="A0AAV9UQT5"/>
<dbReference type="GO" id="GO:0071913">
    <property type="term" value="F:citrate secondary active transmembrane transporter activity"/>
    <property type="evidence" value="ECO:0007669"/>
    <property type="project" value="TreeGrafter"/>
</dbReference>
<dbReference type="InterPro" id="IPR023395">
    <property type="entry name" value="MCP_dom_sf"/>
</dbReference>
<evidence type="ECO:0000256" key="11">
    <source>
        <dbReference type="RuleBase" id="RU000488"/>
    </source>
</evidence>
<dbReference type="Pfam" id="PF00153">
    <property type="entry name" value="Mito_carr"/>
    <property type="match status" value="3"/>
</dbReference>
<dbReference type="PANTHER" id="PTHR45788:SF4">
    <property type="entry name" value="TRICARBOXYLATE TRANSPORT PROTEIN, MITOCHONDRIAL"/>
    <property type="match status" value="1"/>
</dbReference>
<keyword evidence="3 11" id="KW-0813">Transport</keyword>
<dbReference type="InterPro" id="IPR018108">
    <property type="entry name" value="MCP_transmembrane"/>
</dbReference>
<keyword evidence="8" id="KW-0496">Mitochondrion</keyword>
<feature type="repeat" description="Solcar" evidence="10">
    <location>
        <begin position="12"/>
        <end position="91"/>
    </location>
</feature>
<dbReference type="InterPro" id="IPR049563">
    <property type="entry name" value="TXTP-like"/>
</dbReference>
<organism evidence="12 13">
    <name type="scientific">Orbilia brochopaga</name>
    <dbReference type="NCBI Taxonomy" id="3140254"/>
    <lineage>
        <taxon>Eukaryota</taxon>
        <taxon>Fungi</taxon>
        <taxon>Dikarya</taxon>
        <taxon>Ascomycota</taxon>
        <taxon>Pezizomycotina</taxon>
        <taxon>Orbiliomycetes</taxon>
        <taxon>Orbiliales</taxon>
        <taxon>Orbiliaceae</taxon>
        <taxon>Orbilia</taxon>
    </lineage>
</organism>
<evidence type="ECO:0000256" key="6">
    <source>
        <dbReference type="ARBA" id="ARBA00022792"/>
    </source>
</evidence>
<keyword evidence="6" id="KW-0999">Mitochondrion inner membrane</keyword>
<keyword evidence="13" id="KW-1185">Reference proteome</keyword>
<dbReference type="FunFam" id="1.50.40.10:FF:000092">
    <property type="entry name" value="Mitochondrial tricarboxylate transporter"/>
    <property type="match status" value="1"/>
</dbReference>
<keyword evidence="4 10" id="KW-0812">Transmembrane</keyword>
<evidence type="ECO:0000256" key="1">
    <source>
        <dbReference type="ARBA" id="ARBA00004448"/>
    </source>
</evidence>
<comment type="caution">
    <text evidence="12">The sequence shown here is derived from an EMBL/GenBank/DDBJ whole genome shotgun (WGS) entry which is preliminary data.</text>
</comment>
<evidence type="ECO:0000256" key="9">
    <source>
        <dbReference type="ARBA" id="ARBA00023136"/>
    </source>
</evidence>
<evidence type="ECO:0000256" key="4">
    <source>
        <dbReference type="ARBA" id="ARBA00022692"/>
    </source>
</evidence>
<evidence type="ECO:0000313" key="12">
    <source>
        <dbReference type="EMBL" id="KAK6347006.1"/>
    </source>
</evidence>
<dbReference type="Proteomes" id="UP001375240">
    <property type="component" value="Unassembled WGS sequence"/>
</dbReference>
<gene>
    <name evidence="12" type="ORF">TWF696_007096</name>
</gene>
<keyword evidence="7" id="KW-1133">Transmembrane helix</keyword>